<evidence type="ECO:0000313" key="3">
    <source>
        <dbReference type="Proteomes" id="UP000319771"/>
    </source>
</evidence>
<accession>A0A538U547</accession>
<dbReference type="Proteomes" id="UP000319771">
    <property type="component" value="Unassembled WGS sequence"/>
</dbReference>
<feature type="chain" id="PRO_5021973266" evidence="1">
    <location>
        <begin position="24"/>
        <end position="247"/>
    </location>
</feature>
<sequence length="247" mass="24620">MHVMAACLGLLIATHMVSAPAHAASLTAVGGYDHYAGAAGQRTDGAVGALVLGVAGGDLMVAGVRYDDSTIGPGTSLTAGVGVPVLGGAKLRVAGTRFLGDDSFRAWRAKIGPQLSLPGGRTLTLSYQRYQDNQSSHSNGTIAEATTPVMERLGAKASASYATVMEGPAAVQGSVGLSWSPIAHLELSGEVGAARNASAVAGQPIPGRQPLGGLSILGGGSSGGTGPSTIQEQVVRTVLVGVRVTLP</sequence>
<comment type="caution">
    <text evidence="2">The sequence shown here is derived from an EMBL/GenBank/DDBJ whole genome shotgun (WGS) entry which is preliminary data.</text>
</comment>
<dbReference type="AlphaFoldDB" id="A0A538U547"/>
<dbReference type="EMBL" id="VBPB01000191">
    <property type="protein sequence ID" value="TMQ71015.1"/>
    <property type="molecule type" value="Genomic_DNA"/>
</dbReference>
<name>A0A538U547_UNCEI</name>
<protein>
    <submittedName>
        <fullName evidence="2">Uncharacterized protein</fullName>
    </submittedName>
</protein>
<evidence type="ECO:0000256" key="1">
    <source>
        <dbReference type="SAM" id="SignalP"/>
    </source>
</evidence>
<reference evidence="2 3" key="1">
    <citation type="journal article" date="2019" name="Nat. Microbiol.">
        <title>Mediterranean grassland soil C-N compound turnover is dependent on rainfall and depth, and is mediated by genomically divergent microorganisms.</title>
        <authorList>
            <person name="Diamond S."/>
            <person name="Andeer P.F."/>
            <person name="Li Z."/>
            <person name="Crits-Christoph A."/>
            <person name="Burstein D."/>
            <person name="Anantharaman K."/>
            <person name="Lane K.R."/>
            <person name="Thomas B.C."/>
            <person name="Pan C."/>
            <person name="Northen T.R."/>
            <person name="Banfield J.F."/>
        </authorList>
    </citation>
    <scope>NUCLEOTIDE SEQUENCE [LARGE SCALE GENOMIC DNA]</scope>
    <source>
        <strain evidence="2">WS_11</strain>
    </source>
</reference>
<proteinExistence type="predicted"/>
<organism evidence="2 3">
    <name type="scientific">Eiseniibacteriota bacterium</name>
    <dbReference type="NCBI Taxonomy" id="2212470"/>
    <lineage>
        <taxon>Bacteria</taxon>
        <taxon>Candidatus Eiseniibacteriota</taxon>
    </lineage>
</organism>
<feature type="signal peptide" evidence="1">
    <location>
        <begin position="1"/>
        <end position="23"/>
    </location>
</feature>
<gene>
    <name evidence="2" type="ORF">E6K81_11190</name>
</gene>
<keyword evidence="1" id="KW-0732">Signal</keyword>
<evidence type="ECO:0000313" key="2">
    <source>
        <dbReference type="EMBL" id="TMQ71015.1"/>
    </source>
</evidence>